<gene>
    <name evidence="1" type="ORF">EVAR_9706_1</name>
</gene>
<comment type="caution">
    <text evidence="1">The sequence shown here is derived from an EMBL/GenBank/DDBJ whole genome shotgun (WGS) entry which is preliminary data.</text>
</comment>
<keyword evidence="2" id="KW-1185">Reference proteome</keyword>
<evidence type="ECO:0000313" key="1">
    <source>
        <dbReference type="EMBL" id="GBP80220.1"/>
    </source>
</evidence>
<protein>
    <submittedName>
        <fullName evidence="1">Uncharacterized protein</fullName>
    </submittedName>
</protein>
<accession>A0A4C1YY81</accession>
<evidence type="ECO:0000313" key="2">
    <source>
        <dbReference type="Proteomes" id="UP000299102"/>
    </source>
</evidence>
<organism evidence="1 2">
    <name type="scientific">Eumeta variegata</name>
    <name type="common">Bagworm moth</name>
    <name type="synonym">Eumeta japonica</name>
    <dbReference type="NCBI Taxonomy" id="151549"/>
    <lineage>
        <taxon>Eukaryota</taxon>
        <taxon>Metazoa</taxon>
        <taxon>Ecdysozoa</taxon>
        <taxon>Arthropoda</taxon>
        <taxon>Hexapoda</taxon>
        <taxon>Insecta</taxon>
        <taxon>Pterygota</taxon>
        <taxon>Neoptera</taxon>
        <taxon>Endopterygota</taxon>
        <taxon>Lepidoptera</taxon>
        <taxon>Glossata</taxon>
        <taxon>Ditrysia</taxon>
        <taxon>Tineoidea</taxon>
        <taxon>Psychidae</taxon>
        <taxon>Oiketicinae</taxon>
        <taxon>Eumeta</taxon>
    </lineage>
</organism>
<name>A0A4C1YY81_EUMVA</name>
<proteinExistence type="predicted"/>
<dbReference type="AlphaFoldDB" id="A0A4C1YY81"/>
<sequence length="144" mass="16320">MPDAAKYKYRVLINIGSPLTLHSDHQTIVCFGVKRLSHDHRSQFQLVLLTPLACIRYTIREAYLLTIRLFEIEGIAKCRLTVANNCCIQDRPFLMCSLIDGKSGLKIDWSIATLIFALEPLPSLSLTSVFTYLADFENEIGRNT</sequence>
<dbReference type="Proteomes" id="UP000299102">
    <property type="component" value="Unassembled WGS sequence"/>
</dbReference>
<reference evidence="1 2" key="1">
    <citation type="journal article" date="2019" name="Commun. Biol.">
        <title>The bagworm genome reveals a unique fibroin gene that provides high tensile strength.</title>
        <authorList>
            <person name="Kono N."/>
            <person name="Nakamura H."/>
            <person name="Ohtoshi R."/>
            <person name="Tomita M."/>
            <person name="Numata K."/>
            <person name="Arakawa K."/>
        </authorList>
    </citation>
    <scope>NUCLEOTIDE SEQUENCE [LARGE SCALE GENOMIC DNA]</scope>
</reference>
<dbReference type="EMBL" id="BGZK01001451">
    <property type="protein sequence ID" value="GBP80220.1"/>
    <property type="molecule type" value="Genomic_DNA"/>
</dbReference>